<dbReference type="InterPro" id="IPR023908">
    <property type="entry name" value="xxxLxxG_rpt"/>
</dbReference>
<evidence type="ECO:0000256" key="5">
    <source>
        <dbReference type="SAM" id="Phobius"/>
    </source>
</evidence>
<dbReference type="GO" id="GO:0016020">
    <property type="term" value="C:membrane"/>
    <property type="evidence" value="ECO:0007669"/>
    <property type="project" value="UniProtKB-SubCell"/>
</dbReference>
<dbReference type="InterPro" id="IPR051328">
    <property type="entry name" value="T7SS_ABC-Transporter"/>
</dbReference>
<dbReference type="NCBIfam" id="TIGR03061">
    <property type="entry name" value="pip_yhgE_Nterm"/>
    <property type="match status" value="1"/>
</dbReference>
<dbReference type="Proteomes" id="UP000824130">
    <property type="component" value="Unassembled WGS sequence"/>
</dbReference>
<evidence type="ECO:0000256" key="1">
    <source>
        <dbReference type="ARBA" id="ARBA00004141"/>
    </source>
</evidence>
<dbReference type="PANTHER" id="PTHR43077:SF5">
    <property type="entry name" value="PHAGE INFECTION PROTEIN"/>
    <property type="match status" value="1"/>
</dbReference>
<dbReference type="InterPro" id="IPR017501">
    <property type="entry name" value="Phage_infect_YhgE_C"/>
</dbReference>
<evidence type="ECO:0000256" key="2">
    <source>
        <dbReference type="ARBA" id="ARBA00022692"/>
    </source>
</evidence>
<name>A0A9D1SUM7_9FIRM</name>
<feature type="transmembrane region" description="Helical" evidence="5">
    <location>
        <begin position="527"/>
        <end position="550"/>
    </location>
</feature>
<evidence type="ECO:0000313" key="8">
    <source>
        <dbReference type="Proteomes" id="UP000824130"/>
    </source>
</evidence>
<dbReference type="InterPro" id="IPR017500">
    <property type="entry name" value="Phage_infect_YhgE_N"/>
</dbReference>
<gene>
    <name evidence="7" type="ORF">IAD25_01990</name>
</gene>
<dbReference type="Gene3D" id="1.10.287.950">
    <property type="entry name" value="Methyl-accepting chemotaxis protein"/>
    <property type="match status" value="1"/>
</dbReference>
<evidence type="ECO:0000256" key="4">
    <source>
        <dbReference type="ARBA" id="ARBA00023136"/>
    </source>
</evidence>
<dbReference type="Pfam" id="PF12698">
    <property type="entry name" value="ABC2_membrane_3"/>
    <property type="match status" value="2"/>
</dbReference>
<reference evidence="7" key="1">
    <citation type="submission" date="2020-10" db="EMBL/GenBank/DDBJ databases">
        <authorList>
            <person name="Gilroy R."/>
        </authorList>
    </citation>
    <scope>NUCLEOTIDE SEQUENCE</scope>
    <source>
        <strain evidence="7">ChiSjej4B22-8349</strain>
    </source>
</reference>
<feature type="domain" description="ABC-2 type transporter transmembrane" evidence="6">
    <location>
        <begin position="24"/>
        <end position="160"/>
    </location>
</feature>
<feature type="transmembrane region" description="Helical" evidence="5">
    <location>
        <begin position="640"/>
        <end position="662"/>
    </location>
</feature>
<proteinExistence type="predicted"/>
<dbReference type="GO" id="GO:0140359">
    <property type="term" value="F:ABC-type transporter activity"/>
    <property type="evidence" value="ECO:0007669"/>
    <property type="project" value="InterPro"/>
</dbReference>
<dbReference type="PANTHER" id="PTHR43077">
    <property type="entry name" value="TRANSPORT PERMEASE YVFS-RELATED"/>
    <property type="match status" value="1"/>
</dbReference>
<dbReference type="EMBL" id="DVOB01000045">
    <property type="protein sequence ID" value="HIU95472.1"/>
    <property type="molecule type" value="Genomic_DNA"/>
</dbReference>
<dbReference type="AlphaFoldDB" id="A0A9D1SUM7"/>
<keyword evidence="4 5" id="KW-0472">Membrane</keyword>
<reference evidence="7" key="2">
    <citation type="journal article" date="2021" name="PeerJ">
        <title>Extensive microbial diversity within the chicken gut microbiome revealed by metagenomics and culture.</title>
        <authorList>
            <person name="Gilroy R."/>
            <person name="Ravi A."/>
            <person name="Getino M."/>
            <person name="Pursley I."/>
            <person name="Horton D.L."/>
            <person name="Alikhan N.F."/>
            <person name="Baker D."/>
            <person name="Gharbi K."/>
            <person name="Hall N."/>
            <person name="Watson M."/>
            <person name="Adriaenssens E.M."/>
            <person name="Foster-Nyarko E."/>
            <person name="Jarju S."/>
            <person name="Secka A."/>
            <person name="Antonio M."/>
            <person name="Oren A."/>
            <person name="Chaudhuri R.R."/>
            <person name="La Ragione R."/>
            <person name="Hildebrand F."/>
            <person name="Pallen M.J."/>
        </authorList>
    </citation>
    <scope>NUCLEOTIDE SEQUENCE</scope>
    <source>
        <strain evidence="7">ChiSjej4B22-8349</strain>
    </source>
</reference>
<dbReference type="NCBIfam" id="TIGR03057">
    <property type="entry name" value="xxxLxxG_by_4"/>
    <property type="match status" value="2"/>
</dbReference>
<feature type="domain" description="ABC-2 type transporter transmembrane" evidence="6">
    <location>
        <begin position="468"/>
        <end position="660"/>
    </location>
</feature>
<evidence type="ECO:0000259" key="6">
    <source>
        <dbReference type="Pfam" id="PF12698"/>
    </source>
</evidence>
<dbReference type="InterPro" id="IPR013525">
    <property type="entry name" value="ABC2_TM"/>
</dbReference>
<evidence type="ECO:0000313" key="7">
    <source>
        <dbReference type="EMBL" id="HIU95472.1"/>
    </source>
</evidence>
<evidence type="ECO:0000256" key="3">
    <source>
        <dbReference type="ARBA" id="ARBA00022989"/>
    </source>
</evidence>
<sequence length="679" mass="72126">MRFGKALKSRFELIKETPIRILAIAIAVVVSLCYGLVTVVAFSKIPDSVKDFPVAIVNGDKGAGFDGKRVNYGDMIIEEVEKNDSVKWEICDEEQLEEGIEKTDYYLAFVIPDDFSEKVLSARTGKPETAEIQYLSNMRKNFIASQLTRSVRSEFEKLVAQKISQEYATGAFAAIGDAGDGLEKAADGSRKIKDGLLVLKEGAEALDDGASDLEHGAEELRSGAGELASGLSVLNKATAQLELSEISFDQDQKQQVYDAAANSQMVSAAADQISQGVASAVSSNVKAKMTSQGVKSALTSQILSGLEGGYGELLSSLTQEQKTQLVGTIVSASLEGAASGVSEEDVLEGISEPVASGLKATAGQSAVSGAQGAIQQVNTAISASSEDMSRLKSSVSQLSNGANSLSEGARQLHEGTGQLAGGTSSLRSGIPQLAEGSGTLTAALEKGGTKIKTELVNSDSEMGKFISDPLDVPEHIYGELTRYSEGFLPLFMSLGIWIGSLVLLFIIPIRRKSDVQLNSPEIVFSGYVTMALFSILEAVLIVTGILVIGIEPASVPQMYFFAVVMALSFSAVLQCFNLTFGIGGNIVGVLVTIFMIPACGGSFPADLMPEFFSKISAFLPMTYSIDGIREALSVGNLPTLLGDCAYLCIFMVVFICLSLIICKPCTRRVEHITEQISRR</sequence>
<keyword evidence="2 5" id="KW-0812">Transmembrane</keyword>
<feature type="transmembrane region" description="Helical" evidence="5">
    <location>
        <begin position="556"/>
        <end position="576"/>
    </location>
</feature>
<feature type="transmembrane region" description="Helical" evidence="5">
    <location>
        <begin position="21"/>
        <end position="42"/>
    </location>
</feature>
<organism evidence="7 8">
    <name type="scientific">Candidatus Allocopromorpha excrementipullorum</name>
    <dbReference type="NCBI Taxonomy" id="2840743"/>
    <lineage>
        <taxon>Bacteria</taxon>
        <taxon>Bacillati</taxon>
        <taxon>Bacillota</taxon>
        <taxon>Clostridia</taxon>
        <taxon>Eubacteriales</taxon>
        <taxon>Eubacteriaceae</taxon>
        <taxon>Eubacteriaceae incertae sedis</taxon>
        <taxon>Candidatus Allocopromorpha</taxon>
    </lineage>
</organism>
<dbReference type="Gene3D" id="3.40.1710.10">
    <property type="entry name" value="abc type-2 transporter like domain"/>
    <property type="match status" value="1"/>
</dbReference>
<dbReference type="NCBIfam" id="TIGR03062">
    <property type="entry name" value="pip_yhgE_Cterm"/>
    <property type="match status" value="1"/>
</dbReference>
<feature type="transmembrane region" description="Helical" evidence="5">
    <location>
        <begin position="583"/>
        <end position="603"/>
    </location>
</feature>
<feature type="transmembrane region" description="Helical" evidence="5">
    <location>
        <begin position="487"/>
        <end position="507"/>
    </location>
</feature>
<keyword evidence="3 5" id="KW-1133">Transmembrane helix</keyword>
<protein>
    <submittedName>
        <fullName evidence="7">YhgE/Pip domain-containing protein</fullName>
    </submittedName>
</protein>
<comment type="subcellular location">
    <subcellularLocation>
        <location evidence="1">Membrane</location>
        <topology evidence="1">Multi-pass membrane protein</topology>
    </subcellularLocation>
</comment>
<comment type="caution">
    <text evidence="7">The sequence shown here is derived from an EMBL/GenBank/DDBJ whole genome shotgun (WGS) entry which is preliminary data.</text>
</comment>
<accession>A0A9D1SUM7</accession>